<dbReference type="SUPFAM" id="SSF51703">
    <property type="entry name" value="Cobalamin (vitamin B12)-dependent enzymes"/>
    <property type="match status" value="1"/>
</dbReference>
<dbReference type="InterPro" id="IPR015130">
    <property type="entry name" value="Lys-AminoMut_A"/>
</dbReference>
<keyword evidence="3" id="KW-1185">Reference proteome</keyword>
<dbReference type="Pfam" id="PF16552">
    <property type="entry name" value="OAM_alpha"/>
    <property type="match status" value="1"/>
</dbReference>
<feature type="domain" description="D-Lysine 5,6-aminomutase alpha subunit" evidence="1">
    <location>
        <begin position="6"/>
        <end position="120"/>
    </location>
</feature>
<dbReference type="Gene3D" id="1.10.8.1000">
    <property type="entry name" value="Ornithine 4,5 aminomutase S component, alpha subunit-like"/>
    <property type="match status" value="1"/>
</dbReference>
<dbReference type="EMBL" id="JADKNH010000006">
    <property type="protein sequence ID" value="MBF4693728.1"/>
    <property type="molecule type" value="Genomic_DNA"/>
</dbReference>
<proteinExistence type="predicted"/>
<dbReference type="Proteomes" id="UP000614200">
    <property type="component" value="Unassembled WGS sequence"/>
</dbReference>
<protein>
    <submittedName>
        <fullName evidence="2">Ornithine aminomutase subunit alpha</fullName>
    </submittedName>
</protein>
<accession>A0ABR9ZTF3</accession>
<organism evidence="2 3">
    <name type="scientific">Fusibacter ferrireducens</name>
    <dbReference type="NCBI Taxonomy" id="2785058"/>
    <lineage>
        <taxon>Bacteria</taxon>
        <taxon>Bacillati</taxon>
        <taxon>Bacillota</taxon>
        <taxon>Clostridia</taxon>
        <taxon>Eubacteriales</taxon>
        <taxon>Eubacteriales Family XII. Incertae Sedis</taxon>
        <taxon>Fusibacter</taxon>
    </lineage>
</organism>
<gene>
    <name evidence="2" type="ORF">ISU02_11370</name>
</gene>
<evidence type="ECO:0000313" key="2">
    <source>
        <dbReference type="EMBL" id="MBF4693728.1"/>
    </source>
</evidence>
<name>A0ABR9ZTF3_9FIRM</name>
<sequence>MKGFLKREDDFQQRRVHLADLTDEQLKERFWNLLEEVVDPLLDLAKTHTSPAVERSVLLRMGFSSLEAQPLVDGAIDRGLIGHGAGHVVYKVAQAKNLDIRTAGLELIEGKHWDDAVTMFKGGVK</sequence>
<dbReference type="Gene3D" id="6.10.250.2220">
    <property type="match status" value="1"/>
</dbReference>
<dbReference type="RefSeq" id="WP_194701966.1">
    <property type="nucleotide sequence ID" value="NZ_JADKNH010000006.1"/>
</dbReference>
<evidence type="ECO:0000313" key="3">
    <source>
        <dbReference type="Proteomes" id="UP000614200"/>
    </source>
</evidence>
<reference evidence="2 3" key="1">
    <citation type="submission" date="2020-11" db="EMBL/GenBank/DDBJ databases">
        <title>Fusibacter basophilias sp. nov.</title>
        <authorList>
            <person name="Qiu D."/>
        </authorList>
    </citation>
    <scope>NUCLEOTIDE SEQUENCE [LARGE SCALE GENOMIC DNA]</scope>
    <source>
        <strain evidence="2 3">Q10-2</strain>
    </source>
</reference>
<dbReference type="InterPro" id="IPR016176">
    <property type="entry name" value="Cbl-dep_enz_cat"/>
</dbReference>
<evidence type="ECO:0000259" key="1">
    <source>
        <dbReference type="Pfam" id="PF16552"/>
    </source>
</evidence>
<comment type="caution">
    <text evidence="2">The sequence shown here is derived from an EMBL/GenBank/DDBJ whole genome shotgun (WGS) entry which is preliminary data.</text>
</comment>